<evidence type="ECO:0000256" key="3">
    <source>
        <dbReference type="ARBA" id="ARBA00007422"/>
    </source>
</evidence>
<dbReference type="GO" id="GO:0046166">
    <property type="term" value="P:glyceraldehyde-3-phosphate biosynthetic process"/>
    <property type="evidence" value="ECO:0007669"/>
    <property type="project" value="TreeGrafter"/>
</dbReference>
<feature type="signal peptide" evidence="12">
    <location>
        <begin position="1"/>
        <end position="17"/>
    </location>
</feature>
<gene>
    <name evidence="13" type="ORF">PPYR1160_LOCUS6513</name>
</gene>
<comment type="catalytic activity">
    <reaction evidence="9">
        <text>D-glyceraldehyde 3-phosphate = dihydroxyacetone phosphate</text>
        <dbReference type="Rhea" id="RHEA:18585"/>
        <dbReference type="ChEBI" id="CHEBI:57642"/>
        <dbReference type="ChEBI" id="CHEBI:59776"/>
        <dbReference type="EC" id="5.3.1.1"/>
    </reaction>
    <physiologicalReaction direction="left-to-right" evidence="9">
        <dbReference type="Rhea" id="RHEA:18586"/>
    </physiologicalReaction>
</comment>
<dbReference type="UniPathway" id="UPA00109">
    <property type="reaction ID" value="UER00189"/>
</dbReference>
<dbReference type="EC" id="5.3.1.1" evidence="11"/>
<dbReference type="PANTHER" id="PTHR21139:SF42">
    <property type="entry name" value="TRIOSEPHOSPHATE ISOMERASE"/>
    <property type="match status" value="1"/>
</dbReference>
<dbReference type="Gene3D" id="3.20.20.70">
    <property type="entry name" value="Aldolase class I"/>
    <property type="match status" value="1"/>
</dbReference>
<dbReference type="Pfam" id="PF00121">
    <property type="entry name" value="TIM"/>
    <property type="match status" value="1"/>
</dbReference>
<comment type="pathway">
    <text evidence="1 11">Carbohydrate degradation; glycolysis; D-glyceraldehyde 3-phosphate from glycerone phosphate: step 1/1.</text>
</comment>
<evidence type="ECO:0000313" key="13">
    <source>
        <dbReference type="EMBL" id="CAD8257021.1"/>
    </source>
</evidence>
<comment type="similarity">
    <text evidence="3 11">Belongs to the triosephosphate isomerase family.</text>
</comment>
<evidence type="ECO:0000256" key="6">
    <source>
        <dbReference type="ARBA" id="ARBA00022490"/>
    </source>
</evidence>
<dbReference type="AlphaFoldDB" id="A0A7R9YB15"/>
<evidence type="ECO:0000256" key="9">
    <source>
        <dbReference type="ARBA" id="ARBA00052432"/>
    </source>
</evidence>
<dbReference type="FunFam" id="3.20.20.70:FF:000016">
    <property type="entry name" value="Triosephosphate isomerase"/>
    <property type="match status" value="1"/>
</dbReference>
<keyword evidence="5 11" id="KW-0312">Gluconeogenesis</keyword>
<accession>A0A7R9YB15</accession>
<dbReference type="GO" id="GO:0019563">
    <property type="term" value="P:glycerol catabolic process"/>
    <property type="evidence" value="ECO:0007669"/>
    <property type="project" value="TreeGrafter"/>
</dbReference>
<dbReference type="InterPro" id="IPR013785">
    <property type="entry name" value="Aldolase_TIM"/>
</dbReference>
<dbReference type="GO" id="GO:0005829">
    <property type="term" value="C:cytosol"/>
    <property type="evidence" value="ECO:0007669"/>
    <property type="project" value="TreeGrafter"/>
</dbReference>
<evidence type="ECO:0000256" key="10">
    <source>
        <dbReference type="ARBA" id="ARBA00056661"/>
    </source>
</evidence>
<organism evidence="13">
    <name type="scientific">Pinguiococcus pyrenoidosus</name>
    <dbReference type="NCBI Taxonomy" id="172671"/>
    <lineage>
        <taxon>Eukaryota</taxon>
        <taxon>Sar</taxon>
        <taxon>Stramenopiles</taxon>
        <taxon>Ochrophyta</taxon>
        <taxon>Pinguiophyceae</taxon>
        <taxon>Pinguiochrysidales</taxon>
        <taxon>Pinguiochrysidaceae</taxon>
        <taxon>Pinguiococcus</taxon>
    </lineage>
</organism>
<dbReference type="NCBIfam" id="TIGR00419">
    <property type="entry name" value="tim"/>
    <property type="match status" value="1"/>
</dbReference>
<evidence type="ECO:0000256" key="4">
    <source>
        <dbReference type="ARBA" id="ARBA00011738"/>
    </source>
</evidence>
<dbReference type="PROSITE" id="PS51440">
    <property type="entry name" value="TIM_2"/>
    <property type="match status" value="1"/>
</dbReference>
<keyword evidence="8 11" id="KW-0413">Isomerase</keyword>
<dbReference type="InterPro" id="IPR020861">
    <property type="entry name" value="Triosephosphate_isomerase_AS"/>
</dbReference>
<dbReference type="InterPro" id="IPR035990">
    <property type="entry name" value="TIM_sf"/>
</dbReference>
<protein>
    <recommendedName>
        <fullName evidence="11">Triosephosphate isomerase</fullName>
        <ecNumber evidence="11">5.3.1.1</ecNumber>
    </recommendedName>
</protein>
<dbReference type="GO" id="GO:0006096">
    <property type="term" value="P:glycolytic process"/>
    <property type="evidence" value="ECO:0007669"/>
    <property type="project" value="UniProtKB-UniPathway"/>
</dbReference>
<evidence type="ECO:0000256" key="2">
    <source>
        <dbReference type="ARBA" id="ARBA00004742"/>
    </source>
</evidence>
<reference evidence="13" key="1">
    <citation type="submission" date="2021-01" db="EMBL/GenBank/DDBJ databases">
        <authorList>
            <person name="Corre E."/>
            <person name="Pelletier E."/>
            <person name="Niang G."/>
            <person name="Scheremetjew M."/>
            <person name="Finn R."/>
            <person name="Kale V."/>
            <person name="Holt S."/>
            <person name="Cochrane G."/>
            <person name="Meng A."/>
            <person name="Brown T."/>
            <person name="Cohen L."/>
        </authorList>
    </citation>
    <scope>NUCLEOTIDE SEQUENCE</scope>
    <source>
        <strain evidence="13">CCMP2078</strain>
    </source>
</reference>
<dbReference type="GO" id="GO:0004807">
    <property type="term" value="F:triose-phosphate isomerase activity"/>
    <property type="evidence" value="ECO:0007669"/>
    <property type="project" value="UniProtKB-EC"/>
</dbReference>
<evidence type="ECO:0000256" key="11">
    <source>
        <dbReference type="RuleBase" id="RU363013"/>
    </source>
</evidence>
<dbReference type="UniPathway" id="UPA00138"/>
<proteinExistence type="inferred from homology"/>
<keyword evidence="12" id="KW-0732">Signal</keyword>
<comment type="function">
    <text evidence="10">Catalyzes the interconversion of glyceraldehyde 3-phosphate and dihydroxyacetone phosphate in the glycolytic and gluconeogenic pathways.</text>
</comment>
<evidence type="ECO:0000256" key="5">
    <source>
        <dbReference type="ARBA" id="ARBA00022432"/>
    </source>
</evidence>
<dbReference type="SUPFAM" id="SSF51351">
    <property type="entry name" value="Triosephosphate isomerase (TIM)"/>
    <property type="match status" value="1"/>
</dbReference>
<name>A0A7R9YB15_9STRA</name>
<sequence length="300" mass="31961">MMRYAALLALCLAPAHGFLQGLPARSRPAFALHAQRQPFIAGNWKLNPVSVTEAESLLSLLAANQRALETAAKGSIPEVCVFPPLPFIPTAIQHLAGTSIKVGAQDISLETAGAFTGEVSAPMVRSLGCDYVLVGHSERRTLFGETDETIAEKIGLALEAGLKVVLCVGETEQEYDNDLLRPVVILQVKKALKAVSQENMANIVIAYEPVWAIGTGKVATPEQAQTAHDVIRATLQGMFNDEIAQSTRIQYGGSVSPESVDNLMAQPDIDGALVGGASLVAEKFSRIIEFDSSNLLQGAR</sequence>
<evidence type="ECO:0000256" key="12">
    <source>
        <dbReference type="SAM" id="SignalP"/>
    </source>
</evidence>
<evidence type="ECO:0000256" key="7">
    <source>
        <dbReference type="ARBA" id="ARBA00023152"/>
    </source>
</evidence>
<comment type="pathway">
    <text evidence="2 11">Carbohydrate biosynthesis; gluconeogenesis.</text>
</comment>
<comment type="subunit">
    <text evidence="4">Homodimer.</text>
</comment>
<dbReference type="GO" id="GO:0006094">
    <property type="term" value="P:gluconeogenesis"/>
    <property type="evidence" value="ECO:0007669"/>
    <property type="project" value="UniProtKB-UniPathway"/>
</dbReference>
<feature type="chain" id="PRO_5030598451" description="Triosephosphate isomerase" evidence="12">
    <location>
        <begin position="18"/>
        <end position="300"/>
    </location>
</feature>
<dbReference type="InterPro" id="IPR000652">
    <property type="entry name" value="Triosephosphate_isomerase"/>
</dbReference>
<dbReference type="PANTHER" id="PTHR21139">
    <property type="entry name" value="TRIOSEPHOSPHATE ISOMERASE"/>
    <property type="match status" value="1"/>
</dbReference>
<dbReference type="HAMAP" id="MF_00147_B">
    <property type="entry name" value="TIM_B"/>
    <property type="match status" value="1"/>
</dbReference>
<dbReference type="EMBL" id="HBEA01008456">
    <property type="protein sequence ID" value="CAD8257021.1"/>
    <property type="molecule type" value="Transcribed_RNA"/>
</dbReference>
<keyword evidence="6" id="KW-0963">Cytoplasm</keyword>
<dbReference type="PROSITE" id="PS00171">
    <property type="entry name" value="TIM_1"/>
    <property type="match status" value="1"/>
</dbReference>
<keyword evidence="7 11" id="KW-0324">Glycolysis</keyword>
<dbReference type="CDD" id="cd00311">
    <property type="entry name" value="TIM"/>
    <property type="match status" value="1"/>
</dbReference>
<dbReference type="InterPro" id="IPR022896">
    <property type="entry name" value="TrioseP_Isoase_bac/euk"/>
</dbReference>
<evidence type="ECO:0000256" key="1">
    <source>
        <dbReference type="ARBA" id="ARBA00004680"/>
    </source>
</evidence>
<evidence type="ECO:0000256" key="8">
    <source>
        <dbReference type="ARBA" id="ARBA00023235"/>
    </source>
</evidence>